<feature type="compositionally biased region" description="Polar residues" evidence="16">
    <location>
        <begin position="712"/>
        <end position="739"/>
    </location>
</feature>
<dbReference type="Gene3D" id="3.40.710.10">
    <property type="entry name" value="DD-peptidase/beta-lactamase superfamily"/>
    <property type="match status" value="1"/>
</dbReference>
<evidence type="ECO:0000259" key="19">
    <source>
        <dbReference type="Pfam" id="PF00912"/>
    </source>
</evidence>
<proteinExistence type="predicted"/>
<dbReference type="Gene3D" id="3.40.50.12800">
    <property type="match status" value="1"/>
</dbReference>
<dbReference type="InterPro" id="IPR001460">
    <property type="entry name" value="PCN-bd_Tpept"/>
</dbReference>
<dbReference type="PANTHER" id="PTHR32282">
    <property type="entry name" value="BINDING PROTEIN TRANSPEPTIDASE, PUTATIVE-RELATED"/>
    <property type="match status" value="1"/>
</dbReference>
<comment type="catalytic activity">
    <reaction evidence="15">
        <text>[GlcNAc-(1-&gt;4)-Mur2Ac(oyl-L-Ala-gamma-D-Glu-L-Lys-D-Ala-D-Ala)](n)-di-trans,octa-cis-undecaprenyl diphosphate + beta-D-GlcNAc-(1-&gt;4)-Mur2Ac(oyl-L-Ala-gamma-D-Glu-L-Lys-D-Ala-D-Ala)-di-trans,octa-cis-undecaprenyl diphosphate = [GlcNAc-(1-&gt;4)-Mur2Ac(oyl-L-Ala-gamma-D-Glu-L-Lys-D-Ala-D-Ala)](n+1)-di-trans,octa-cis-undecaprenyl diphosphate + di-trans,octa-cis-undecaprenyl diphosphate + H(+)</text>
        <dbReference type="Rhea" id="RHEA:23708"/>
        <dbReference type="Rhea" id="RHEA-COMP:9602"/>
        <dbReference type="Rhea" id="RHEA-COMP:9603"/>
        <dbReference type="ChEBI" id="CHEBI:15378"/>
        <dbReference type="ChEBI" id="CHEBI:58405"/>
        <dbReference type="ChEBI" id="CHEBI:60033"/>
        <dbReference type="ChEBI" id="CHEBI:78435"/>
        <dbReference type="EC" id="2.4.99.28"/>
    </reaction>
</comment>
<reference evidence="21" key="2">
    <citation type="journal article" date="2020" name="Int. Dairy J.">
        <title>Lactic acid bacterial diversity in Brie cheese focusing on salt concentration and pH of isolation medium and characterisation of halophilic and alkaliphilic lactic acid bacterial isolates.</title>
        <authorList>
            <person name="Unno R."/>
            <person name="Matsutani M."/>
            <person name="Suzuki T."/>
            <person name="Kodama K."/>
            <person name="Matsushita H."/>
            <person name="Yamasato K."/>
            <person name="Koizumi Y."/>
            <person name="Ishikawa M."/>
        </authorList>
    </citation>
    <scope>NUCLEOTIDE SEQUENCE</scope>
    <source>
        <strain evidence="21">7C1</strain>
        <strain evidence="20">8C4</strain>
    </source>
</reference>
<keyword evidence="7" id="KW-0378">Hydrolase</keyword>
<dbReference type="InterPro" id="IPR050396">
    <property type="entry name" value="Glycosyltr_51/Transpeptidase"/>
</dbReference>
<sequence>MSQQKKNSKKSKPQKNNGWFYFHIVIRVIQSLLLVAVSLIFLFGALGVGIGAGYFAYLVEDTPTLTKEELQNDLGDIDETSHLEYADGSNIATIDTELQRESVDSDQISDSLKKAVIATEDENFYEHKGVVPKAVVRALVSEVTGVGSSGGSTLTQQIVKQQILSDEVTFKRKANEILLANQVEQNFSKDEIVTMYLNVSPFGRNNEGQNIAGVKEAAQGIFGKDANDLNLPQAAFIAGLPQSPIAYSPYTNSGDKQEDLEPGLERKDYVLFSMYRNHDISKEEYQNARDYDLAADFQERESSEDKNEQGFLYNTVMNEALEIIAKQLANEDDVSSEEFSQEETYQNYIQEAQQKLANGGYTVNTTIDPDIYQAMQDTAENYGYLLDNNNQVEVGNVYMDNETGKILGFVGGRNYEENQFNHAFNATRQAGSAIKPALVYGPAIDQGLMGTESRVSDYPTDWQQGENKGDPIVNATNKGTETFQTVRESLEHSSNIASYHIYQDILDSKDDTSFVYDNYLKKMNYPASDSWTYESASSGVPEVTTLAQTNGFQTLANGGVYQEGYLIDSITDSNGDALYEHEESPERVYSKQAASIMNDLMRSVIDSGHTTQFKSNVSNLNSNLSNADWVGKTGTTDEYKDSWLVVSTPKATLSSWSGREDNQGTDRDAGKRTGQYMAYLANAIYQANPDSLGADEDFELDDDVKEEEVSEFTGTKVGNNDTVDVDGSTMSVPTDTTDSYWAKGTPPDPSFKFGIGGTEKNYEDYWQNGQSGNSDNDSDDADNEDD</sequence>
<dbReference type="InterPro" id="IPR001264">
    <property type="entry name" value="Glyco_trans_51"/>
</dbReference>
<evidence type="ECO:0000313" key="21">
    <source>
        <dbReference type="EMBL" id="GEQ54481.1"/>
    </source>
</evidence>
<gene>
    <name evidence="21" type="primary">mrcB</name>
    <name evidence="20" type="ORF">TK11N_13520</name>
    <name evidence="21" type="ORF">TK2N_13250</name>
</gene>
<protein>
    <submittedName>
        <fullName evidence="21">Transglycosylase</fullName>
    </submittedName>
</protein>
<evidence type="ECO:0000256" key="6">
    <source>
        <dbReference type="ARBA" id="ARBA00022692"/>
    </source>
</evidence>
<keyword evidence="11 17" id="KW-0472">Membrane</keyword>
<dbReference type="SUPFAM" id="SSF53955">
    <property type="entry name" value="Lysozyme-like"/>
    <property type="match status" value="1"/>
</dbReference>
<evidence type="ECO:0000256" key="16">
    <source>
        <dbReference type="SAM" id="MobiDB-lite"/>
    </source>
</evidence>
<feature type="domain" description="Glycosyl transferase family 51" evidence="19">
    <location>
        <begin position="88"/>
        <end position="274"/>
    </location>
</feature>
<keyword evidence="12" id="KW-0511">Multifunctional enzyme</keyword>
<evidence type="ECO:0000256" key="5">
    <source>
        <dbReference type="ARBA" id="ARBA00022679"/>
    </source>
</evidence>
<dbReference type="RefSeq" id="WP_124005852.1">
    <property type="nucleotide sequence ID" value="NZ_BJYN01000022.1"/>
</dbReference>
<organism evidence="21 22">
    <name type="scientific">Tetragenococcus koreensis</name>
    <dbReference type="NCBI Taxonomy" id="290335"/>
    <lineage>
        <taxon>Bacteria</taxon>
        <taxon>Bacillati</taxon>
        <taxon>Bacillota</taxon>
        <taxon>Bacilli</taxon>
        <taxon>Lactobacillales</taxon>
        <taxon>Enterococcaceae</taxon>
        <taxon>Tetragenococcus</taxon>
    </lineage>
</organism>
<dbReference type="Proteomes" id="UP000886607">
    <property type="component" value="Unassembled WGS sequence"/>
</dbReference>
<evidence type="ECO:0000256" key="11">
    <source>
        <dbReference type="ARBA" id="ARBA00023136"/>
    </source>
</evidence>
<dbReference type="InterPro" id="IPR036950">
    <property type="entry name" value="PBP_transglycosylase"/>
</dbReference>
<dbReference type="PANTHER" id="PTHR32282:SF32">
    <property type="entry name" value="PENICILLIN-BINDING PROTEIN 2A"/>
    <property type="match status" value="1"/>
</dbReference>
<evidence type="ECO:0000313" key="22">
    <source>
        <dbReference type="Proteomes" id="UP000886597"/>
    </source>
</evidence>
<feature type="compositionally biased region" description="Acidic residues" evidence="16">
    <location>
        <begin position="776"/>
        <end position="786"/>
    </location>
</feature>
<dbReference type="GO" id="GO:0071555">
    <property type="term" value="P:cell wall organization"/>
    <property type="evidence" value="ECO:0007669"/>
    <property type="project" value="UniProtKB-KW"/>
</dbReference>
<keyword evidence="10 17" id="KW-1133">Transmembrane helix</keyword>
<evidence type="ECO:0000256" key="7">
    <source>
        <dbReference type="ARBA" id="ARBA00022801"/>
    </source>
</evidence>
<evidence type="ECO:0000256" key="9">
    <source>
        <dbReference type="ARBA" id="ARBA00022984"/>
    </source>
</evidence>
<keyword evidence="6 17" id="KW-0812">Transmembrane</keyword>
<dbReference type="KEGG" id="tkr:C7K43_04975"/>
<evidence type="ECO:0000256" key="14">
    <source>
        <dbReference type="ARBA" id="ARBA00034000"/>
    </source>
</evidence>
<dbReference type="GO" id="GO:0008955">
    <property type="term" value="F:peptidoglycan glycosyltransferase activity"/>
    <property type="evidence" value="ECO:0007669"/>
    <property type="project" value="UniProtKB-EC"/>
</dbReference>
<dbReference type="Proteomes" id="UP000886597">
    <property type="component" value="Unassembled WGS sequence"/>
</dbReference>
<dbReference type="Gene3D" id="1.10.3810.10">
    <property type="entry name" value="Biosynthetic peptidoglycan transglycosylase-like"/>
    <property type="match status" value="1"/>
</dbReference>
<evidence type="ECO:0000256" key="15">
    <source>
        <dbReference type="ARBA" id="ARBA00049902"/>
    </source>
</evidence>
<dbReference type="EMBL" id="BKBQ01000018">
    <property type="protein sequence ID" value="GEQ54481.1"/>
    <property type="molecule type" value="Genomic_DNA"/>
</dbReference>
<evidence type="ECO:0000256" key="8">
    <source>
        <dbReference type="ARBA" id="ARBA00022960"/>
    </source>
</evidence>
<keyword evidence="8" id="KW-0133">Cell shape</keyword>
<reference evidence="21" key="1">
    <citation type="submission" date="2019-08" db="EMBL/GenBank/DDBJ databases">
        <authorList>
            <person name="Ishikawa M."/>
            <person name="Suzuki T."/>
            <person name="Matsutani M."/>
        </authorList>
    </citation>
    <scope>NUCLEOTIDE SEQUENCE</scope>
    <source>
        <strain evidence="21">7C1</strain>
        <strain evidence="20">8C4</strain>
    </source>
</reference>
<dbReference type="GO" id="GO:0009252">
    <property type="term" value="P:peptidoglycan biosynthetic process"/>
    <property type="evidence" value="ECO:0007669"/>
    <property type="project" value="UniProtKB-KW"/>
</dbReference>
<dbReference type="GO" id="GO:0008360">
    <property type="term" value="P:regulation of cell shape"/>
    <property type="evidence" value="ECO:0007669"/>
    <property type="project" value="UniProtKB-KW"/>
</dbReference>
<name>A0AAN4RKI6_9ENTE</name>
<dbReference type="InterPro" id="IPR012338">
    <property type="entry name" value="Beta-lactam/transpept-like"/>
</dbReference>
<evidence type="ECO:0000256" key="3">
    <source>
        <dbReference type="ARBA" id="ARBA00022670"/>
    </source>
</evidence>
<evidence type="ECO:0000256" key="4">
    <source>
        <dbReference type="ARBA" id="ARBA00022676"/>
    </source>
</evidence>
<accession>A0AAN4RKI6</accession>
<dbReference type="EMBL" id="BKBO01000019">
    <property type="protein sequence ID" value="GEQ49500.1"/>
    <property type="molecule type" value="Genomic_DNA"/>
</dbReference>
<evidence type="ECO:0000259" key="18">
    <source>
        <dbReference type="Pfam" id="PF00905"/>
    </source>
</evidence>
<keyword evidence="23" id="KW-1185">Reference proteome</keyword>
<dbReference type="AlphaFoldDB" id="A0AAN4RKI6"/>
<dbReference type="InterPro" id="IPR023346">
    <property type="entry name" value="Lysozyme-like_dom_sf"/>
</dbReference>
<keyword evidence="3" id="KW-0645">Protease</keyword>
<dbReference type="GeneID" id="69985293"/>
<keyword evidence="1" id="KW-1003">Cell membrane</keyword>
<evidence type="ECO:0000256" key="2">
    <source>
        <dbReference type="ARBA" id="ARBA00022645"/>
    </source>
</evidence>
<comment type="catalytic activity">
    <reaction evidence="14">
        <text>Preferential cleavage: (Ac)2-L-Lys-D-Ala-|-D-Ala. Also transpeptidation of peptidyl-alanyl moieties that are N-acyl substituents of D-alanine.</text>
        <dbReference type="EC" id="3.4.16.4"/>
    </reaction>
</comment>
<feature type="region of interest" description="Disordered" evidence="16">
    <location>
        <begin position="709"/>
        <end position="786"/>
    </location>
</feature>
<comment type="caution">
    <text evidence="21">The sequence shown here is derived from an EMBL/GenBank/DDBJ whole genome shotgun (WGS) entry which is preliminary data.</text>
</comment>
<feature type="transmembrane region" description="Helical" evidence="17">
    <location>
        <begin position="32"/>
        <end position="57"/>
    </location>
</feature>
<keyword evidence="13" id="KW-0961">Cell wall biogenesis/degradation</keyword>
<evidence type="ECO:0000313" key="20">
    <source>
        <dbReference type="EMBL" id="GEQ49500.1"/>
    </source>
</evidence>
<evidence type="ECO:0000256" key="12">
    <source>
        <dbReference type="ARBA" id="ARBA00023268"/>
    </source>
</evidence>
<dbReference type="GO" id="GO:0006508">
    <property type="term" value="P:proteolysis"/>
    <property type="evidence" value="ECO:0007669"/>
    <property type="project" value="UniProtKB-KW"/>
</dbReference>
<dbReference type="GO" id="GO:0008658">
    <property type="term" value="F:penicillin binding"/>
    <property type="evidence" value="ECO:0007669"/>
    <property type="project" value="InterPro"/>
</dbReference>
<dbReference type="SUPFAM" id="SSF56601">
    <property type="entry name" value="beta-lactamase/transpeptidase-like"/>
    <property type="match status" value="1"/>
</dbReference>
<evidence type="ECO:0000256" key="10">
    <source>
        <dbReference type="ARBA" id="ARBA00022989"/>
    </source>
</evidence>
<evidence type="ECO:0000256" key="1">
    <source>
        <dbReference type="ARBA" id="ARBA00022475"/>
    </source>
</evidence>
<keyword evidence="9" id="KW-0573">Peptidoglycan synthesis</keyword>
<evidence type="ECO:0000313" key="23">
    <source>
        <dbReference type="Proteomes" id="UP000886607"/>
    </source>
</evidence>
<keyword evidence="4" id="KW-0328">Glycosyltransferase</keyword>
<dbReference type="Pfam" id="PF00912">
    <property type="entry name" value="Transgly"/>
    <property type="match status" value="1"/>
</dbReference>
<dbReference type="Pfam" id="PF00905">
    <property type="entry name" value="Transpeptidase"/>
    <property type="match status" value="1"/>
</dbReference>
<dbReference type="GO" id="GO:0030288">
    <property type="term" value="C:outer membrane-bounded periplasmic space"/>
    <property type="evidence" value="ECO:0007669"/>
    <property type="project" value="TreeGrafter"/>
</dbReference>
<dbReference type="GO" id="GO:0009002">
    <property type="term" value="F:serine-type D-Ala-D-Ala carboxypeptidase activity"/>
    <property type="evidence" value="ECO:0007669"/>
    <property type="project" value="UniProtKB-EC"/>
</dbReference>
<feature type="domain" description="Penicillin-binding protein transpeptidase" evidence="18">
    <location>
        <begin position="397"/>
        <end position="640"/>
    </location>
</feature>
<keyword evidence="5" id="KW-0808">Transferase</keyword>
<evidence type="ECO:0000256" key="17">
    <source>
        <dbReference type="SAM" id="Phobius"/>
    </source>
</evidence>
<keyword evidence="2" id="KW-0121">Carboxypeptidase</keyword>
<evidence type="ECO:0000256" key="13">
    <source>
        <dbReference type="ARBA" id="ARBA00023316"/>
    </source>
</evidence>